<organism evidence="5 6">
    <name type="scientific">Granulicatella adiacens ATCC 49175</name>
    <dbReference type="NCBI Taxonomy" id="638301"/>
    <lineage>
        <taxon>Bacteria</taxon>
        <taxon>Bacillati</taxon>
        <taxon>Bacillota</taxon>
        <taxon>Bacilli</taxon>
        <taxon>Lactobacillales</taxon>
        <taxon>Carnobacteriaceae</taxon>
        <taxon>Granulicatella</taxon>
    </lineage>
</organism>
<sequence>MKKIEQKDLFELKNVAQPVVAGGDIFFTETKMNEKKNTYETAIYKYTNEGKVPYGDDGTVNSSLQVSPDGKWISFVSNEGEDKTPQLKIQAVTGGKAIALTQEKKGVSVYVWGKDSQSIYYQTTKADEEEKKEEFPQPIIVEKTTYRFDGGSFLPNKETTQIKQVEVATKEVKTLFETEDSILFRDVLHDGGSLVVDRDLSNIRWTLDSAEACYVDVATGDIHPILEAGTDESYRYMLDSKEGVILAYNSGEHGFVTQVDIVFNKEGQPGSEGSILNLTSGLDVEWGDWLVADFQQSVTGVEPQWMDEESFLVSASVEGKIVLYRLFLDGRNEVLFDKEVHITGAKIISEKELVITYSTTTLPSALAKLDLTTGEITNLYNPNEAYLAEHIVTTPERFTYKGYDNWDIHGWYMPPVEKKDKHAAILYVHGGPQVAYGESFFHEMQALAAKGYGVIMINPRGSNTYGQNFVKSILGDYGNHDFDDLMMGVDYILETHPEVDADQLYVAGGSYGGFMTNWIVTHTDRFRAAVTQRSISNWISFYGTSDIGPFFVEKQLLDDIHNPKRLWEMSPVAHAKNAKTPLLVLHGQSDLRCPQEQGEQMYMAMRKNNVPTKMILFPQSSHGLSRQGLPNLRQERLKAITDWFEEYSK</sequence>
<evidence type="ECO:0000256" key="1">
    <source>
        <dbReference type="ARBA" id="ARBA00010040"/>
    </source>
</evidence>
<dbReference type="InterPro" id="IPR029058">
    <property type="entry name" value="AB_hydrolase_fold"/>
</dbReference>
<dbReference type="EC" id="3.4.-.-" evidence="5"/>
<dbReference type="GO" id="GO:0006508">
    <property type="term" value="P:proteolysis"/>
    <property type="evidence" value="ECO:0007669"/>
    <property type="project" value="UniProtKB-KW"/>
</dbReference>
<proteinExistence type="inferred from homology"/>
<reference evidence="5 6" key="1">
    <citation type="submission" date="2009-08" db="EMBL/GenBank/DDBJ databases">
        <authorList>
            <person name="Muzny D."/>
            <person name="Qin X."/>
            <person name="Deng J."/>
            <person name="Jiang H."/>
            <person name="Liu Y."/>
            <person name="Qu J."/>
            <person name="Song X.-Z."/>
            <person name="Zhang L."/>
            <person name="Thornton R."/>
            <person name="Coyle M."/>
            <person name="Francisco L."/>
            <person name="Jackson L."/>
            <person name="Javaid M."/>
            <person name="Korchina V."/>
            <person name="Kovar C."/>
            <person name="Mata R."/>
            <person name="Mathew T."/>
            <person name="Ngo R."/>
            <person name="Nguyen L."/>
            <person name="Nguyen N."/>
            <person name="Okwuonu G."/>
            <person name="Ongeri F."/>
            <person name="Pham C."/>
            <person name="Simmons D."/>
            <person name="Wilczek-Boney K."/>
            <person name="Hale W."/>
            <person name="Jakkamsetti A."/>
            <person name="Pham P."/>
            <person name="Ruth R."/>
            <person name="San Lucas F."/>
            <person name="Warren J."/>
            <person name="Zhang J."/>
            <person name="Zhao Z."/>
            <person name="Zhou C."/>
            <person name="Zhu D."/>
            <person name="Lee S."/>
            <person name="Bess C."/>
            <person name="Blankenburg K."/>
            <person name="Forbes L."/>
            <person name="Fu Q."/>
            <person name="Gubbala S."/>
            <person name="Hirani K."/>
            <person name="Jayaseelan J.C."/>
            <person name="Lara F."/>
            <person name="Munidasa M."/>
            <person name="Palculict T."/>
            <person name="Patil S."/>
            <person name="Pu L.-L."/>
            <person name="Saada N."/>
            <person name="Tang L."/>
            <person name="Weissenberger G."/>
            <person name="Zhu Y."/>
            <person name="Hemphill L."/>
            <person name="Shang Y."/>
            <person name="Youmans B."/>
            <person name="Ayvaz T."/>
            <person name="Ross M."/>
            <person name="Santibanez J."/>
            <person name="Aqrawi P."/>
            <person name="Gross S."/>
            <person name="Joshi V."/>
            <person name="Fowler G."/>
            <person name="Nazareth L."/>
            <person name="Reid J."/>
            <person name="Worley K."/>
            <person name="Petrosino J."/>
            <person name="Highlander S."/>
            <person name="Gibbs R."/>
        </authorList>
    </citation>
    <scope>NUCLEOTIDE SEQUENCE [LARGE SCALE GENOMIC DNA]</scope>
    <source>
        <strain evidence="5 6">ATCC 49175</strain>
    </source>
</reference>
<dbReference type="AlphaFoldDB" id="C8NFF9"/>
<dbReference type="InterPro" id="IPR011042">
    <property type="entry name" value="6-blade_b-propeller_TolB-like"/>
</dbReference>
<dbReference type="RefSeq" id="WP_005605924.1">
    <property type="nucleotide sequence ID" value="NZ_CP102283.1"/>
</dbReference>
<dbReference type="SUPFAM" id="SSF82171">
    <property type="entry name" value="DPP6 N-terminal domain-like"/>
    <property type="match status" value="1"/>
</dbReference>
<dbReference type="eggNOG" id="COG1506">
    <property type="taxonomic scope" value="Bacteria"/>
</dbReference>
<dbReference type="Gene3D" id="2.120.10.30">
    <property type="entry name" value="TolB, C-terminal domain"/>
    <property type="match status" value="1"/>
</dbReference>
<dbReference type="EMBL" id="ACKZ01000013">
    <property type="protein sequence ID" value="EEW37688.1"/>
    <property type="molecule type" value="Genomic_DNA"/>
</dbReference>
<gene>
    <name evidence="5" type="primary">yuxL</name>
    <name evidence="5" type="ORF">HMPREF0444_0654</name>
</gene>
<keyword evidence="3 5" id="KW-0378">Hydrolase</keyword>
<dbReference type="GO" id="GO:0004252">
    <property type="term" value="F:serine-type endopeptidase activity"/>
    <property type="evidence" value="ECO:0007669"/>
    <property type="project" value="TreeGrafter"/>
</dbReference>
<dbReference type="Gene3D" id="3.40.50.1820">
    <property type="entry name" value="alpha/beta hydrolase"/>
    <property type="match status" value="1"/>
</dbReference>
<keyword evidence="6" id="KW-1185">Reference proteome</keyword>
<dbReference type="PANTHER" id="PTHR42776:SF27">
    <property type="entry name" value="DIPEPTIDYL PEPTIDASE FAMILY MEMBER 6"/>
    <property type="match status" value="1"/>
</dbReference>
<dbReference type="MEROPS" id="S09.071"/>
<comment type="caution">
    <text evidence="5">The sequence shown here is derived from an EMBL/GenBank/DDBJ whole genome shotgun (WGS) entry which is preliminary data.</text>
</comment>
<comment type="similarity">
    <text evidence="1">Belongs to the peptidase S9C family.</text>
</comment>
<dbReference type="InterPro" id="IPR001375">
    <property type="entry name" value="Peptidase_S9_cat"/>
</dbReference>
<dbReference type="PANTHER" id="PTHR42776">
    <property type="entry name" value="SERINE PEPTIDASE S9 FAMILY MEMBER"/>
    <property type="match status" value="1"/>
</dbReference>
<evidence type="ECO:0000256" key="2">
    <source>
        <dbReference type="ARBA" id="ARBA00022670"/>
    </source>
</evidence>
<evidence type="ECO:0000313" key="5">
    <source>
        <dbReference type="EMBL" id="EEW37688.1"/>
    </source>
</evidence>
<dbReference type="STRING" id="638301.HMPREF0444_0654"/>
<dbReference type="SUPFAM" id="SSF53474">
    <property type="entry name" value="alpha/beta-Hydrolases"/>
    <property type="match status" value="1"/>
</dbReference>
<dbReference type="Proteomes" id="UP000005926">
    <property type="component" value="Unassembled WGS sequence"/>
</dbReference>
<evidence type="ECO:0000313" key="6">
    <source>
        <dbReference type="Proteomes" id="UP000005926"/>
    </source>
</evidence>
<name>C8NFF9_9LACT</name>
<dbReference type="GeneID" id="78413015"/>
<accession>C8NFF9</accession>
<dbReference type="Pfam" id="PF00326">
    <property type="entry name" value="Peptidase_S9"/>
    <property type="match status" value="1"/>
</dbReference>
<evidence type="ECO:0000259" key="4">
    <source>
        <dbReference type="Pfam" id="PF00326"/>
    </source>
</evidence>
<dbReference type="FunFam" id="3.40.50.1820:FF:000028">
    <property type="entry name" value="S9 family peptidase"/>
    <property type="match status" value="1"/>
</dbReference>
<feature type="domain" description="Peptidase S9 prolyl oligopeptidase catalytic" evidence="4">
    <location>
        <begin position="439"/>
        <end position="648"/>
    </location>
</feature>
<protein>
    <submittedName>
        <fullName evidence="5">Peptidase, S9A/B/C family, catalytic domain protein</fullName>
        <ecNumber evidence="5">3.4.-.-</ecNumber>
    </submittedName>
</protein>
<keyword evidence="2" id="KW-0645">Protease</keyword>
<evidence type="ECO:0000256" key="3">
    <source>
        <dbReference type="ARBA" id="ARBA00022801"/>
    </source>
</evidence>
<dbReference type="HOGENOM" id="CLU_008615_2_2_9"/>